<dbReference type="Proteomes" id="UP000268014">
    <property type="component" value="Unassembled WGS sequence"/>
</dbReference>
<sequence>MINAEESVGIDTTMEHSESGPTPLNDWDNVGEDIPNKNRKAGVIPEELRRVIEEYSDVFAVSDKELTQTNLVTHDLMWAHDWLLELREDPDFATLITSMESRVMEDGKLSRHNKVLSTADFALQNGSLSLINENGSLAAVVPRSQRRNIHWCAKLRDESNFRFLYLFQTTGLDEIYTVPIEDHYGIAQEADGRKTK</sequence>
<feature type="region of interest" description="Disordered" evidence="1">
    <location>
        <begin position="1"/>
        <end position="32"/>
    </location>
</feature>
<evidence type="ECO:0000313" key="2">
    <source>
        <dbReference type="EMBL" id="VDO05676.1"/>
    </source>
</evidence>
<reference evidence="4" key="1">
    <citation type="submission" date="2017-02" db="UniProtKB">
        <authorList>
            <consortium name="WormBaseParasite"/>
        </authorList>
    </citation>
    <scope>IDENTIFICATION</scope>
</reference>
<accession>A0A0N4VTC2</accession>
<protein>
    <submittedName>
        <fullName evidence="4">DUF4238 domain-containing protein</fullName>
    </submittedName>
</protein>
<proteinExistence type="predicted"/>
<reference evidence="2 3" key="2">
    <citation type="submission" date="2018-11" db="EMBL/GenBank/DDBJ databases">
        <authorList>
            <consortium name="Pathogen Informatics"/>
        </authorList>
    </citation>
    <scope>NUCLEOTIDE SEQUENCE [LARGE SCALE GENOMIC DNA]</scope>
    <source>
        <strain evidence="2 3">MHpl1</strain>
    </source>
</reference>
<evidence type="ECO:0000256" key="1">
    <source>
        <dbReference type="SAM" id="MobiDB-lite"/>
    </source>
</evidence>
<evidence type="ECO:0000313" key="3">
    <source>
        <dbReference type="Proteomes" id="UP000268014"/>
    </source>
</evidence>
<keyword evidence="3" id="KW-1185">Reference proteome</keyword>
<name>A0A0N4VTC2_HAEPC</name>
<organism evidence="4">
    <name type="scientific">Haemonchus placei</name>
    <name type="common">Barber's pole worm</name>
    <dbReference type="NCBI Taxonomy" id="6290"/>
    <lineage>
        <taxon>Eukaryota</taxon>
        <taxon>Metazoa</taxon>
        <taxon>Ecdysozoa</taxon>
        <taxon>Nematoda</taxon>
        <taxon>Chromadorea</taxon>
        <taxon>Rhabditida</taxon>
        <taxon>Rhabditina</taxon>
        <taxon>Rhabditomorpha</taxon>
        <taxon>Strongyloidea</taxon>
        <taxon>Trichostrongylidae</taxon>
        <taxon>Haemonchus</taxon>
    </lineage>
</organism>
<dbReference type="WBParaSite" id="HPLM_0000053901-mRNA-1">
    <property type="protein sequence ID" value="HPLM_0000053901-mRNA-1"/>
    <property type="gene ID" value="HPLM_0000053901"/>
</dbReference>
<gene>
    <name evidence="2" type="ORF">HPLM_LOCUS540</name>
</gene>
<evidence type="ECO:0000313" key="4">
    <source>
        <dbReference type="WBParaSite" id="HPLM_0000053901-mRNA-1"/>
    </source>
</evidence>
<dbReference type="AlphaFoldDB" id="A0A0N4VTC2"/>
<dbReference type="EMBL" id="UZAF01000395">
    <property type="protein sequence ID" value="VDO05676.1"/>
    <property type="molecule type" value="Genomic_DNA"/>
</dbReference>